<dbReference type="RefSeq" id="WP_008278481.1">
    <property type="nucleotide sequence ID" value="NZ_AAXW01000083.1"/>
</dbReference>
<gene>
    <name evidence="2" type="ORF">CY0110_22981</name>
</gene>
<evidence type="ECO:0008006" key="4">
    <source>
        <dbReference type="Google" id="ProtNLM"/>
    </source>
</evidence>
<dbReference type="InterPro" id="IPR010328">
    <property type="entry name" value="DUF928"/>
</dbReference>
<comment type="caution">
    <text evidence="2">The sequence shown here is derived from an EMBL/GenBank/DDBJ whole genome shotgun (WGS) entry which is preliminary data.</text>
</comment>
<dbReference type="eggNOG" id="COG4252">
    <property type="taxonomic scope" value="Bacteria"/>
</dbReference>
<organism evidence="2 3">
    <name type="scientific">Crocosphaera chwakensis CCY0110</name>
    <dbReference type="NCBI Taxonomy" id="391612"/>
    <lineage>
        <taxon>Bacteria</taxon>
        <taxon>Bacillati</taxon>
        <taxon>Cyanobacteriota</taxon>
        <taxon>Cyanophyceae</taxon>
        <taxon>Oscillatoriophycideae</taxon>
        <taxon>Chroococcales</taxon>
        <taxon>Aphanothecaceae</taxon>
        <taxon>Crocosphaera</taxon>
        <taxon>Crocosphaera chwakensis</taxon>
    </lineage>
</organism>
<protein>
    <recommendedName>
        <fullName evidence="4">DUF928 domain-containing protein</fullName>
    </recommendedName>
</protein>
<name>A3IYL5_9CHRO</name>
<reference evidence="2 3" key="1">
    <citation type="submission" date="2007-03" db="EMBL/GenBank/DDBJ databases">
        <authorList>
            <person name="Stal L."/>
            <person name="Ferriera S."/>
            <person name="Johnson J."/>
            <person name="Kravitz S."/>
            <person name="Beeson K."/>
            <person name="Sutton G."/>
            <person name="Rogers Y.-H."/>
            <person name="Friedman R."/>
            <person name="Frazier M."/>
            <person name="Venter J.C."/>
        </authorList>
    </citation>
    <scope>NUCLEOTIDE SEQUENCE [LARGE SCALE GENOMIC DNA]</scope>
    <source>
        <strain evidence="2 3">CCY0110</strain>
    </source>
</reference>
<dbReference type="AlphaFoldDB" id="A3IYL5"/>
<dbReference type="EMBL" id="AAXW01000083">
    <property type="protein sequence ID" value="EAZ88433.1"/>
    <property type="molecule type" value="Genomic_DNA"/>
</dbReference>
<proteinExistence type="predicted"/>
<sequence length="250" mass="28113">MKKKITLIPFKKLSIFFYLIVLGVFSPLLSALSSPLQKDTTISLEFPNTGNRGAPKKSTGGGTRSEDETCLSNDENEPPLVALMPNRENKAKTASETLSFYGYIPTTTATEGEFVLVDEDNNEVYYTQFPLSSTPGIIKLEIPKTVALKPGNYTWSLMIICDSRYRNRDKYVEGSLEYVVLTEELENQIKDKPSLEKAQVYANESLWFETLDTVAKMKEENPQEWQELLTSVGLEMLAEVPIVDCCQPDN</sequence>
<dbReference type="OrthoDB" id="536034at2"/>
<feature type="compositionally biased region" description="Polar residues" evidence="1">
    <location>
        <begin position="42"/>
        <end position="51"/>
    </location>
</feature>
<dbReference type="Proteomes" id="UP000003781">
    <property type="component" value="Unassembled WGS sequence"/>
</dbReference>
<evidence type="ECO:0000256" key="1">
    <source>
        <dbReference type="SAM" id="MobiDB-lite"/>
    </source>
</evidence>
<keyword evidence="3" id="KW-1185">Reference proteome</keyword>
<feature type="region of interest" description="Disordered" evidence="1">
    <location>
        <begin position="42"/>
        <end position="80"/>
    </location>
</feature>
<evidence type="ECO:0000313" key="2">
    <source>
        <dbReference type="EMBL" id="EAZ88433.1"/>
    </source>
</evidence>
<accession>A3IYL5</accession>
<evidence type="ECO:0000313" key="3">
    <source>
        <dbReference type="Proteomes" id="UP000003781"/>
    </source>
</evidence>
<dbReference type="Pfam" id="PF06051">
    <property type="entry name" value="DUF928"/>
    <property type="match status" value="1"/>
</dbReference>